<dbReference type="Proteomes" id="UP000008810">
    <property type="component" value="Chromosome 3"/>
</dbReference>
<dbReference type="InParanoid" id="I1I0U3"/>
<evidence type="ECO:0000313" key="3">
    <source>
        <dbReference type="EnsemblPlants" id="KQJ95019"/>
    </source>
</evidence>
<keyword evidence="1" id="KW-0732">Signal</keyword>
<feature type="signal peptide" evidence="1">
    <location>
        <begin position="1"/>
        <end position="26"/>
    </location>
</feature>
<dbReference type="AlphaFoldDB" id="I1I0U3"/>
<protein>
    <recommendedName>
        <fullName evidence="5">Knottin scorpion toxin-like domain-containing protein</fullName>
    </recommendedName>
</protein>
<dbReference type="HOGENOM" id="CLU_195517_0_0_1"/>
<organism evidence="3">
    <name type="scientific">Brachypodium distachyon</name>
    <name type="common">Purple false brome</name>
    <name type="synonym">Trachynia distachya</name>
    <dbReference type="NCBI Taxonomy" id="15368"/>
    <lineage>
        <taxon>Eukaryota</taxon>
        <taxon>Viridiplantae</taxon>
        <taxon>Streptophyta</taxon>
        <taxon>Embryophyta</taxon>
        <taxon>Tracheophyta</taxon>
        <taxon>Spermatophyta</taxon>
        <taxon>Magnoliopsida</taxon>
        <taxon>Liliopsida</taxon>
        <taxon>Poales</taxon>
        <taxon>Poaceae</taxon>
        <taxon>BOP clade</taxon>
        <taxon>Pooideae</taxon>
        <taxon>Stipodae</taxon>
        <taxon>Brachypodieae</taxon>
        <taxon>Brachypodium</taxon>
    </lineage>
</organism>
<reference evidence="2 3" key="1">
    <citation type="journal article" date="2010" name="Nature">
        <title>Genome sequencing and analysis of the model grass Brachypodium distachyon.</title>
        <authorList>
            <consortium name="International Brachypodium Initiative"/>
        </authorList>
    </citation>
    <scope>NUCLEOTIDE SEQUENCE [LARGE SCALE GENOMIC DNA]</scope>
    <source>
        <strain evidence="2 3">Bd21</strain>
    </source>
</reference>
<feature type="chain" id="PRO_5014094941" description="Knottin scorpion toxin-like domain-containing protein" evidence="1">
    <location>
        <begin position="27"/>
        <end position="81"/>
    </location>
</feature>
<proteinExistence type="predicted"/>
<reference evidence="2" key="2">
    <citation type="submission" date="2017-06" db="EMBL/GenBank/DDBJ databases">
        <title>WGS assembly of Brachypodium distachyon.</title>
        <authorList>
            <consortium name="The International Brachypodium Initiative"/>
            <person name="Lucas S."/>
            <person name="Harmon-Smith M."/>
            <person name="Lail K."/>
            <person name="Tice H."/>
            <person name="Grimwood J."/>
            <person name="Bruce D."/>
            <person name="Barry K."/>
            <person name="Shu S."/>
            <person name="Lindquist E."/>
            <person name="Wang M."/>
            <person name="Pitluck S."/>
            <person name="Vogel J.P."/>
            <person name="Garvin D.F."/>
            <person name="Mockler T.C."/>
            <person name="Schmutz J."/>
            <person name="Rokhsar D."/>
            <person name="Bevan M.W."/>
        </authorList>
    </citation>
    <scope>NUCLEOTIDE SEQUENCE</scope>
    <source>
        <strain evidence="2">Bd21</strain>
    </source>
</reference>
<evidence type="ECO:0008006" key="5">
    <source>
        <dbReference type="Google" id="ProtNLM"/>
    </source>
</evidence>
<gene>
    <name evidence="2" type="ORF">BRADI_3g14700v3</name>
</gene>
<reference evidence="3" key="3">
    <citation type="submission" date="2018-08" db="UniProtKB">
        <authorList>
            <consortium name="EnsemblPlants"/>
        </authorList>
    </citation>
    <scope>IDENTIFICATION</scope>
    <source>
        <strain evidence="3">cv. Bd21</strain>
    </source>
</reference>
<evidence type="ECO:0000313" key="4">
    <source>
        <dbReference type="Proteomes" id="UP000008810"/>
    </source>
</evidence>
<evidence type="ECO:0000256" key="1">
    <source>
        <dbReference type="SAM" id="SignalP"/>
    </source>
</evidence>
<dbReference type="GO" id="GO:0006952">
    <property type="term" value="P:defense response"/>
    <property type="evidence" value="ECO:0000318"/>
    <property type="project" value="GO_Central"/>
</dbReference>
<keyword evidence="4" id="KW-1185">Reference proteome</keyword>
<evidence type="ECO:0000313" key="2">
    <source>
        <dbReference type="EMBL" id="KQJ95019.1"/>
    </source>
</evidence>
<dbReference type="Gramene" id="KQJ95019">
    <property type="protein sequence ID" value="KQJ95019"/>
    <property type="gene ID" value="BRADI_3g14700v3"/>
</dbReference>
<accession>I1I0U3</accession>
<name>I1I0U3_BRADI</name>
<dbReference type="OMA" id="GAICECY"/>
<dbReference type="OrthoDB" id="706664at2759"/>
<dbReference type="eggNOG" id="ENOG502R4YF">
    <property type="taxonomic scope" value="Eukaryota"/>
</dbReference>
<sequence length="81" mass="9195">MEAWRKTTVGFLVLILVAASSYEVLSVENNCFWKFSSRHCVNSPACRDACIERGADDGQCRNRYKKITGAICECYPKECNH</sequence>
<dbReference type="EnsemblPlants" id="KQJ95019">
    <property type="protein sequence ID" value="KQJ95019"/>
    <property type="gene ID" value="BRADI_3g14700v3"/>
</dbReference>
<dbReference type="EMBL" id="CM000882">
    <property type="protein sequence ID" value="KQJ95019.1"/>
    <property type="molecule type" value="Genomic_DNA"/>
</dbReference>